<organism evidence="4 5">
    <name type="scientific">Turneriella parva (strain ATCC BAA-1111 / DSM 21527 / NCTC 11395 / H)</name>
    <name type="common">Leptospira parva</name>
    <dbReference type="NCBI Taxonomy" id="869212"/>
    <lineage>
        <taxon>Bacteria</taxon>
        <taxon>Pseudomonadati</taxon>
        <taxon>Spirochaetota</taxon>
        <taxon>Spirochaetia</taxon>
        <taxon>Leptospirales</taxon>
        <taxon>Leptospiraceae</taxon>
        <taxon>Turneriella</taxon>
    </lineage>
</organism>
<dbReference type="PANTHER" id="PTHR43656:SF2">
    <property type="entry name" value="BINDING OXIDOREDUCTASE, PUTATIVE (AFU_ORTHOLOGUE AFUA_2G08260)-RELATED"/>
    <property type="match status" value="1"/>
</dbReference>
<dbReference type="InterPro" id="IPR051799">
    <property type="entry name" value="NADH_flavin_oxidoreductase"/>
</dbReference>
<dbReference type="HOGENOM" id="CLU_012153_6_2_12"/>
<protein>
    <submittedName>
        <fullName evidence="4">NADH:flavin oxidoreductase/NADH oxidase</fullName>
    </submittedName>
</protein>
<dbReference type="KEGG" id="tpx:Turpa_2268"/>
<dbReference type="InterPro" id="IPR001155">
    <property type="entry name" value="OxRdtase_FMN_N"/>
</dbReference>
<evidence type="ECO:0000313" key="4">
    <source>
        <dbReference type="EMBL" id="AFM12913.1"/>
    </source>
</evidence>
<dbReference type="EMBL" id="CP002959">
    <property type="protein sequence ID" value="AFM12913.1"/>
    <property type="molecule type" value="Genomic_DNA"/>
</dbReference>
<keyword evidence="1" id="KW-0285">Flavoprotein</keyword>
<dbReference type="GO" id="GO:0016491">
    <property type="term" value="F:oxidoreductase activity"/>
    <property type="evidence" value="ECO:0007669"/>
    <property type="project" value="UniProtKB-KW"/>
</dbReference>
<keyword evidence="2" id="KW-0560">Oxidoreductase</keyword>
<dbReference type="RefSeq" id="WP_014803419.1">
    <property type="nucleotide sequence ID" value="NC_018020.1"/>
</dbReference>
<evidence type="ECO:0000313" key="5">
    <source>
        <dbReference type="Proteomes" id="UP000006048"/>
    </source>
</evidence>
<gene>
    <name evidence="4" type="ordered locus">Turpa_2268</name>
</gene>
<dbReference type="SUPFAM" id="SSF51395">
    <property type="entry name" value="FMN-linked oxidoreductases"/>
    <property type="match status" value="1"/>
</dbReference>
<dbReference type="PANTHER" id="PTHR43656">
    <property type="entry name" value="BINDING OXIDOREDUCTASE, PUTATIVE (AFU_ORTHOLOGUE AFUA_2G08260)-RELATED"/>
    <property type="match status" value="1"/>
</dbReference>
<dbReference type="InterPro" id="IPR013785">
    <property type="entry name" value="Aldolase_TIM"/>
</dbReference>
<evidence type="ECO:0000256" key="2">
    <source>
        <dbReference type="ARBA" id="ARBA00023002"/>
    </source>
</evidence>
<evidence type="ECO:0000259" key="3">
    <source>
        <dbReference type="Pfam" id="PF00724"/>
    </source>
</evidence>
<name>I4B6K6_TURPD</name>
<dbReference type="Gene3D" id="3.20.20.70">
    <property type="entry name" value="Aldolase class I"/>
    <property type="match status" value="1"/>
</dbReference>
<feature type="domain" description="NADH:flavin oxidoreductase/NADH oxidase N-terminal" evidence="3">
    <location>
        <begin position="15"/>
        <end position="350"/>
    </location>
</feature>
<accession>I4B6K6</accession>
<keyword evidence="5" id="KW-1185">Reference proteome</keyword>
<dbReference type="Pfam" id="PF00724">
    <property type="entry name" value="Oxidored_FMN"/>
    <property type="match status" value="1"/>
</dbReference>
<dbReference type="STRING" id="869212.Turpa_2268"/>
<dbReference type="PATRIC" id="fig|869212.3.peg.2281"/>
<dbReference type="GO" id="GO:0010181">
    <property type="term" value="F:FMN binding"/>
    <property type="evidence" value="ECO:0007669"/>
    <property type="project" value="InterPro"/>
</dbReference>
<dbReference type="CDD" id="cd04733">
    <property type="entry name" value="OYE_like_2_FMN"/>
    <property type="match status" value="1"/>
</dbReference>
<reference evidence="4 5" key="1">
    <citation type="submission" date="2012-06" db="EMBL/GenBank/DDBJ databases">
        <title>The complete chromosome of genome of Turneriella parva DSM 21527.</title>
        <authorList>
            <consortium name="US DOE Joint Genome Institute (JGI-PGF)"/>
            <person name="Lucas S."/>
            <person name="Han J."/>
            <person name="Lapidus A."/>
            <person name="Bruce D."/>
            <person name="Goodwin L."/>
            <person name="Pitluck S."/>
            <person name="Peters L."/>
            <person name="Kyrpides N."/>
            <person name="Mavromatis K."/>
            <person name="Ivanova N."/>
            <person name="Mikhailova N."/>
            <person name="Chertkov O."/>
            <person name="Detter J.C."/>
            <person name="Tapia R."/>
            <person name="Han C."/>
            <person name="Land M."/>
            <person name="Hauser L."/>
            <person name="Markowitz V."/>
            <person name="Cheng J.-F."/>
            <person name="Hugenholtz P."/>
            <person name="Woyke T."/>
            <person name="Wu D."/>
            <person name="Gronow S."/>
            <person name="Wellnitz S."/>
            <person name="Brambilla E."/>
            <person name="Klenk H.-P."/>
            <person name="Eisen J.A."/>
        </authorList>
    </citation>
    <scope>NUCLEOTIDE SEQUENCE [LARGE SCALE GENOMIC DNA]</scope>
    <source>
        <strain evidence="5">ATCC BAA-1111 / DSM 21527 / NCTC 11395 / H</strain>
    </source>
</reference>
<sequence>MAIENKLQLPCGAVIANRLAKSAMSENIALDGKPHEKLWLLYDVWGQGGLGLIITGNVMVDSRELGEPGNVVLEDDADIDHFREWTSRAKRYGSQIWAQINHPGRQAPAAISKVTVAPSAVKLKIGSLAFRTPHALEEAEILEIIRKFGNTARLCKDAHFDGVQIHGAHGYLVSQFLSPLANQRSDRWGGNIENRMRFVLEIFRAMRAAVGREFPIGIKINSADFQRGGFDEDDAVKVAKALEAEGVDLIEISGGTYESAAMTGVHEARGSATGTMPSLSSTGLQNSTASREAYFLPFAAKIRLAVKTPIMLTGGFRSAAAMNAAIESGSVDVVGIARPLAMEPHLAKRLLSDPQAKSDIGPVKTGIAAIDRLGMVELGYYSLQLARIAEGKAPDPQLSPLLALPLVGFHYASGLLSRLLSK</sequence>
<dbReference type="Proteomes" id="UP000006048">
    <property type="component" value="Chromosome"/>
</dbReference>
<proteinExistence type="predicted"/>
<evidence type="ECO:0000256" key="1">
    <source>
        <dbReference type="ARBA" id="ARBA00022630"/>
    </source>
</evidence>
<dbReference type="AlphaFoldDB" id="I4B6K6"/>
<dbReference type="OrthoDB" id="9772736at2"/>